<comment type="caution">
    <text evidence="1">The sequence shown here is derived from an EMBL/GenBank/DDBJ whole genome shotgun (WGS) entry which is preliminary data.</text>
</comment>
<protein>
    <submittedName>
        <fullName evidence="1">Class I SAM-dependent methyltransferase</fullName>
    </submittedName>
</protein>
<dbReference type="GO" id="GO:0032259">
    <property type="term" value="P:methylation"/>
    <property type="evidence" value="ECO:0007669"/>
    <property type="project" value="UniProtKB-KW"/>
</dbReference>
<evidence type="ECO:0000313" key="1">
    <source>
        <dbReference type="EMBL" id="MBL0395017.1"/>
    </source>
</evidence>
<sequence>MVGSAQPVLRYEFIPLSECEMCGSHRHKLLGMRLNRSQGRSPRAVSGIAVGIKKCLDCELVFADPRPKPANLSDHYGVPPESYWTNPAQWEVPDSYFVREISEAKALIRFRPGMTALDVGAGLGMGMTALARAGFDVCGIEPSETFRARAIERMGIAADRLQLASVEDATYAADTFDLVTFGAVLEHLQEPGRCIARAMQWLKPGGVMQAEVPSSRWVVDKLANLFFFAHGLNYVSNLSPMHPPYHLYSFTPESFRKHAQRVGYEVVQHRIEVCTLYNVPGFLHPLLRSYMRATQTGMQLTVWLRKRPYSDVPVRAG</sequence>
<dbReference type="EMBL" id="JAEQNE010000011">
    <property type="protein sequence ID" value="MBL0395017.1"/>
    <property type="molecule type" value="Genomic_DNA"/>
</dbReference>
<name>A0A936Z9I3_9BURK</name>
<keyword evidence="1" id="KW-0808">Transferase</keyword>
<organism evidence="1 2">
    <name type="scientific">Ramlibacter monticola</name>
    <dbReference type="NCBI Taxonomy" id="1926872"/>
    <lineage>
        <taxon>Bacteria</taxon>
        <taxon>Pseudomonadati</taxon>
        <taxon>Pseudomonadota</taxon>
        <taxon>Betaproteobacteria</taxon>
        <taxon>Burkholderiales</taxon>
        <taxon>Comamonadaceae</taxon>
        <taxon>Ramlibacter</taxon>
    </lineage>
</organism>
<dbReference type="RefSeq" id="WP_201677688.1">
    <property type="nucleotide sequence ID" value="NZ_JAEQNE010000011.1"/>
</dbReference>
<dbReference type="InterPro" id="IPR029063">
    <property type="entry name" value="SAM-dependent_MTases_sf"/>
</dbReference>
<dbReference type="GO" id="GO:0008168">
    <property type="term" value="F:methyltransferase activity"/>
    <property type="evidence" value="ECO:0007669"/>
    <property type="project" value="UniProtKB-KW"/>
</dbReference>
<dbReference type="Pfam" id="PF13489">
    <property type="entry name" value="Methyltransf_23"/>
    <property type="match status" value="1"/>
</dbReference>
<keyword evidence="2" id="KW-1185">Reference proteome</keyword>
<dbReference type="SUPFAM" id="SSF53335">
    <property type="entry name" value="S-adenosyl-L-methionine-dependent methyltransferases"/>
    <property type="match status" value="1"/>
</dbReference>
<keyword evidence="1" id="KW-0489">Methyltransferase</keyword>
<dbReference type="AlphaFoldDB" id="A0A936Z9I3"/>
<dbReference type="PANTHER" id="PTHR43861">
    <property type="entry name" value="TRANS-ACONITATE 2-METHYLTRANSFERASE-RELATED"/>
    <property type="match status" value="1"/>
</dbReference>
<evidence type="ECO:0000313" key="2">
    <source>
        <dbReference type="Proteomes" id="UP000599109"/>
    </source>
</evidence>
<accession>A0A936Z9I3</accession>
<dbReference type="Proteomes" id="UP000599109">
    <property type="component" value="Unassembled WGS sequence"/>
</dbReference>
<gene>
    <name evidence="1" type="ORF">JJ685_28045</name>
</gene>
<reference evidence="1 2" key="1">
    <citation type="journal article" date="2017" name="Int. J. Syst. Evol. Microbiol.">
        <title>Ramlibacter monticola sp. nov., isolated from forest soil.</title>
        <authorList>
            <person name="Chaudhary D.K."/>
            <person name="Kim J."/>
        </authorList>
    </citation>
    <scope>NUCLEOTIDE SEQUENCE [LARGE SCALE GENOMIC DNA]</scope>
    <source>
        <strain evidence="1 2">KACC 19175</strain>
    </source>
</reference>
<proteinExistence type="predicted"/>
<dbReference type="Gene3D" id="3.40.50.150">
    <property type="entry name" value="Vaccinia Virus protein VP39"/>
    <property type="match status" value="1"/>
</dbReference>